<proteinExistence type="predicted"/>
<dbReference type="AlphaFoldDB" id="A0A1F5EEF3"/>
<name>A0A1F5EEF3_9BACT</name>
<comment type="caution">
    <text evidence="1">The sequence shown here is derived from an EMBL/GenBank/DDBJ whole genome shotgun (WGS) entry which is preliminary data.</text>
</comment>
<dbReference type="Proteomes" id="UP000176451">
    <property type="component" value="Unassembled WGS sequence"/>
</dbReference>
<evidence type="ECO:0000313" key="2">
    <source>
        <dbReference type="Proteomes" id="UP000176451"/>
    </source>
</evidence>
<dbReference type="STRING" id="1797469.A3F08_01655"/>
<protein>
    <submittedName>
        <fullName evidence="1">Uncharacterized protein</fullName>
    </submittedName>
</protein>
<accession>A0A1F5EEF3</accession>
<organism evidence="1 2">
    <name type="scientific">Candidatus Berkelbacteria bacterium RIFCSPHIGHO2_12_FULL_36_9</name>
    <dbReference type="NCBI Taxonomy" id="1797469"/>
    <lineage>
        <taxon>Bacteria</taxon>
        <taxon>Candidatus Berkelbacteria</taxon>
    </lineage>
</organism>
<evidence type="ECO:0000313" key="1">
    <source>
        <dbReference type="EMBL" id="OGD65768.1"/>
    </source>
</evidence>
<gene>
    <name evidence="1" type="ORF">A3F08_01655</name>
</gene>
<reference evidence="1 2" key="1">
    <citation type="journal article" date="2016" name="Nat. Commun.">
        <title>Thousands of microbial genomes shed light on interconnected biogeochemical processes in an aquifer system.</title>
        <authorList>
            <person name="Anantharaman K."/>
            <person name="Brown C.T."/>
            <person name="Hug L.A."/>
            <person name="Sharon I."/>
            <person name="Castelle C.J."/>
            <person name="Probst A.J."/>
            <person name="Thomas B.C."/>
            <person name="Singh A."/>
            <person name="Wilkins M.J."/>
            <person name="Karaoz U."/>
            <person name="Brodie E.L."/>
            <person name="Williams K.H."/>
            <person name="Hubbard S.S."/>
            <person name="Banfield J.F."/>
        </authorList>
    </citation>
    <scope>NUCLEOTIDE SEQUENCE [LARGE SCALE GENOMIC DNA]</scope>
</reference>
<dbReference type="EMBL" id="MEZV01000052">
    <property type="protein sequence ID" value="OGD65768.1"/>
    <property type="molecule type" value="Genomic_DNA"/>
</dbReference>
<sequence>MSQVIRLRELNVDRPIEIIQSSKPKPPWPLRHPVVFAPIPLKFGFDGLPYIPENSDPKPKNINEID</sequence>